<feature type="region of interest" description="Disordered" evidence="1">
    <location>
        <begin position="1"/>
        <end position="39"/>
    </location>
</feature>
<dbReference type="Pfam" id="PF00881">
    <property type="entry name" value="Nitroreductase"/>
    <property type="match status" value="1"/>
</dbReference>
<dbReference type="EMBL" id="KJ721164">
    <property type="protein sequence ID" value="AIE54200.1"/>
    <property type="molecule type" value="Genomic_DNA"/>
</dbReference>
<reference evidence="3" key="1">
    <citation type="submission" date="2014-04" db="EMBL/GenBank/DDBJ databases">
        <title>Paulomycin gene cluster.</title>
        <authorList>
            <person name="Li J."/>
            <person name="Xie Z."/>
            <person name="Ai G."/>
            <person name="Chen Y."/>
        </authorList>
    </citation>
    <scope>NUCLEOTIDE SEQUENCE</scope>
    <source>
        <strain evidence="3">NRRL8115</strain>
    </source>
</reference>
<organism evidence="3">
    <name type="scientific">Streptomyces paulus</name>
    <dbReference type="NCBI Taxonomy" id="285551"/>
    <lineage>
        <taxon>Bacteria</taxon>
        <taxon>Bacillati</taxon>
        <taxon>Actinomycetota</taxon>
        <taxon>Actinomycetes</taxon>
        <taxon>Kitasatosporales</taxon>
        <taxon>Streptomycetaceae</taxon>
        <taxon>Streptomyces</taxon>
    </lineage>
</organism>
<dbReference type="InterPro" id="IPR029479">
    <property type="entry name" value="Nitroreductase"/>
</dbReference>
<dbReference type="GO" id="GO:0016491">
    <property type="term" value="F:oxidoreductase activity"/>
    <property type="evidence" value="ECO:0007669"/>
    <property type="project" value="InterPro"/>
</dbReference>
<proteinExistence type="predicted"/>
<name>A0A075EYF1_9ACTN</name>
<feature type="domain" description="Nitroreductase" evidence="2">
    <location>
        <begin position="308"/>
        <end position="475"/>
    </location>
</feature>
<evidence type="ECO:0000259" key="2">
    <source>
        <dbReference type="Pfam" id="PF00881"/>
    </source>
</evidence>
<accession>A0A075EYF1</accession>
<dbReference type="SUPFAM" id="SSF55469">
    <property type="entry name" value="FMN-dependent nitroreductase-like"/>
    <property type="match status" value="1"/>
</dbReference>
<protein>
    <submittedName>
        <fullName evidence="3">Pau33</fullName>
    </submittedName>
</protein>
<evidence type="ECO:0000256" key="1">
    <source>
        <dbReference type="SAM" id="MobiDB-lite"/>
    </source>
</evidence>
<sequence>MPTHEQAAVVHDRPVPAPRLAAGPPGTAGGPEPRTPPVSQAERDALHLWRRMALAATTEATPQPRRVPVPTELHGALRLFEEAVEGSLNGGPSVPSAGALHPYEHVVVAGGAGGPSVFAVDVARRTCRLTYSGGQVTRALDDSGLPLPGPHAFLVLTVVRPWLSMRKYGDRGYLYAQLDAAHLGAHLLCLGSRSHRRAEWLTRAASEPLAALLGLADNCRFLHSVLLLDDVVESCPEPSRSWTCTDARNTEAGVPPLAFLEGQSWRTVAPYRQAAPARTTLARRAPLLPAAPDAEGLLRDGALSRLLARRRSTKDFAPADLPGGALRKALSALATPLTTDLAEADGFGATLVALQVAGVDPGAYPLRGGRIAAEPAVRAVADRDSIVRICMGQEHLRHTAAAVVLHARRHRMFPRGMAGVDQALLRAGALAHLLCLGATGAGIAVTTIGGFDSRRWHALASLPEEDEVLYVAMLGTGGTAPVKLDRLQRTYAHDER</sequence>
<dbReference type="Gene3D" id="3.40.109.10">
    <property type="entry name" value="NADH Oxidase"/>
    <property type="match status" value="2"/>
</dbReference>
<dbReference type="AlphaFoldDB" id="A0A075EYF1"/>
<dbReference type="InterPro" id="IPR000415">
    <property type="entry name" value="Nitroreductase-like"/>
</dbReference>
<evidence type="ECO:0000313" key="3">
    <source>
        <dbReference type="EMBL" id="AIE54200.1"/>
    </source>
</evidence>